<evidence type="ECO:0000256" key="1">
    <source>
        <dbReference type="ARBA" id="ARBA00023002"/>
    </source>
</evidence>
<feature type="non-terminal residue" evidence="3">
    <location>
        <position position="53"/>
    </location>
</feature>
<dbReference type="Pfam" id="PF01855">
    <property type="entry name" value="POR_N"/>
    <property type="match status" value="1"/>
</dbReference>
<accession>X0WHU6</accession>
<dbReference type="AlphaFoldDB" id="X0WHU6"/>
<dbReference type="PANTHER" id="PTHR43088">
    <property type="entry name" value="SUBUNIT OF PYRUVATE:FLAVODOXIN OXIDOREDUCTASE-RELATED"/>
    <property type="match status" value="1"/>
</dbReference>
<dbReference type="PANTHER" id="PTHR43088:SF1">
    <property type="entry name" value="SUBUNIT OF PYRUVATE:FLAVODOXIN OXIDOREDUCTASE"/>
    <property type="match status" value="1"/>
</dbReference>
<dbReference type="InterPro" id="IPR002880">
    <property type="entry name" value="Pyrv_Fd/Flavodoxin_OxRdtase_N"/>
</dbReference>
<dbReference type="GO" id="GO:0016491">
    <property type="term" value="F:oxidoreductase activity"/>
    <property type="evidence" value="ECO:0007669"/>
    <property type="project" value="UniProtKB-KW"/>
</dbReference>
<dbReference type="Gene3D" id="3.40.50.970">
    <property type="match status" value="1"/>
</dbReference>
<name>X0WHU6_9ZZZZ</name>
<dbReference type="EMBL" id="BARS01033162">
    <property type="protein sequence ID" value="GAG22782.1"/>
    <property type="molecule type" value="Genomic_DNA"/>
</dbReference>
<evidence type="ECO:0000259" key="2">
    <source>
        <dbReference type="Pfam" id="PF01855"/>
    </source>
</evidence>
<dbReference type="SUPFAM" id="SSF52518">
    <property type="entry name" value="Thiamin diphosphate-binding fold (THDP-binding)"/>
    <property type="match status" value="1"/>
</dbReference>
<keyword evidence="1" id="KW-0560">Oxidoreductase</keyword>
<dbReference type="InterPro" id="IPR029061">
    <property type="entry name" value="THDP-binding"/>
</dbReference>
<protein>
    <recommendedName>
        <fullName evidence="2">Pyruvate flavodoxin/ferredoxin oxidoreductase pyrimidine binding domain-containing protein</fullName>
    </recommendedName>
</protein>
<dbReference type="InterPro" id="IPR052368">
    <property type="entry name" value="2-oxoacid_oxidoreductase"/>
</dbReference>
<reference evidence="3" key="1">
    <citation type="journal article" date="2014" name="Front. Microbiol.">
        <title>High frequency of phylogenetically diverse reductive dehalogenase-homologous genes in deep subseafloor sedimentary metagenomes.</title>
        <authorList>
            <person name="Kawai M."/>
            <person name="Futagami T."/>
            <person name="Toyoda A."/>
            <person name="Takaki Y."/>
            <person name="Nishi S."/>
            <person name="Hori S."/>
            <person name="Arai W."/>
            <person name="Tsubouchi T."/>
            <person name="Morono Y."/>
            <person name="Uchiyama I."/>
            <person name="Ito T."/>
            <person name="Fujiyama A."/>
            <person name="Inagaki F."/>
            <person name="Takami H."/>
        </authorList>
    </citation>
    <scope>NUCLEOTIDE SEQUENCE</scope>
    <source>
        <strain evidence="3">Expedition CK06-06</strain>
    </source>
</reference>
<evidence type="ECO:0000313" key="3">
    <source>
        <dbReference type="EMBL" id="GAG22782.1"/>
    </source>
</evidence>
<proteinExistence type="predicted"/>
<feature type="domain" description="Pyruvate flavodoxin/ferredoxin oxidoreductase pyrimidine binding" evidence="2">
    <location>
        <begin position="15"/>
        <end position="48"/>
    </location>
</feature>
<organism evidence="3">
    <name type="scientific">marine sediment metagenome</name>
    <dbReference type="NCBI Taxonomy" id="412755"/>
    <lineage>
        <taxon>unclassified sequences</taxon>
        <taxon>metagenomes</taxon>
        <taxon>ecological metagenomes</taxon>
    </lineage>
</organism>
<sequence>MDKRILMSGNEALAEGAIRAGCRYYFGYPITPQSEIAAYMARRMREVEGIFLQ</sequence>
<gene>
    <name evidence="3" type="ORF">S01H1_51392</name>
</gene>
<comment type="caution">
    <text evidence="3">The sequence shown here is derived from an EMBL/GenBank/DDBJ whole genome shotgun (WGS) entry which is preliminary data.</text>
</comment>